<dbReference type="RefSeq" id="WP_241735583.1">
    <property type="nucleotide sequence ID" value="NZ_KQ970797.1"/>
</dbReference>
<dbReference type="Pfam" id="PF13563">
    <property type="entry name" value="2_5_RNA_ligase2"/>
    <property type="match status" value="1"/>
</dbReference>
<dbReference type="Proteomes" id="UP000072989">
    <property type="component" value="Unassembled WGS sequence"/>
</dbReference>
<gene>
    <name evidence="1" type="ORF">SORDD17_00791</name>
</gene>
<comment type="caution">
    <text evidence="1">The sequence shown here is derived from an EMBL/GenBank/DDBJ whole genome shotgun (WGS) entry which is preliminary data.</text>
</comment>
<name>A0A139RMK7_STROR</name>
<accession>A0A139RMK7</accession>
<proteinExistence type="predicted"/>
<dbReference type="PATRIC" id="fig|1303.87.peg.955"/>
<dbReference type="PANTHER" id="PTHR36039">
    <property type="match status" value="1"/>
</dbReference>
<sequence>MSDNGLSDYAYEVKNREPHLTLASLEKLDLATIQSIMKKLSVHYAPIKLNISSISSFLGSPIITLNPVKTLELTAFHADLHGKISNYIAPFSAYLPQYWVPHLTLANRVAEDKLASAYFHCLYHCPPISGQLTGIKLIKIGNGQVEDIYEVPLKMV</sequence>
<dbReference type="Gene3D" id="3.90.1140.10">
    <property type="entry name" value="Cyclic phosphodiesterase"/>
    <property type="match status" value="1"/>
</dbReference>
<evidence type="ECO:0000313" key="2">
    <source>
        <dbReference type="Proteomes" id="UP000072989"/>
    </source>
</evidence>
<dbReference type="AlphaFoldDB" id="A0A139RMK7"/>
<protein>
    <recommendedName>
        <fullName evidence="3">2'-5' RNA ligase family protein</fullName>
    </recommendedName>
</protein>
<evidence type="ECO:0008006" key="3">
    <source>
        <dbReference type="Google" id="ProtNLM"/>
    </source>
</evidence>
<dbReference type="PANTHER" id="PTHR36039:SF2">
    <property type="entry name" value="RNA LIGASE_CYCLIC NUCLEOTIDE PHOSPHODIESTERASE FAMILY PROTEIN"/>
    <property type="match status" value="1"/>
</dbReference>
<organism evidence="1 2">
    <name type="scientific">Streptococcus oralis</name>
    <dbReference type="NCBI Taxonomy" id="1303"/>
    <lineage>
        <taxon>Bacteria</taxon>
        <taxon>Bacillati</taxon>
        <taxon>Bacillota</taxon>
        <taxon>Bacilli</taxon>
        <taxon>Lactobacillales</taxon>
        <taxon>Streptococcaceae</taxon>
        <taxon>Streptococcus</taxon>
    </lineage>
</organism>
<dbReference type="InterPro" id="IPR009097">
    <property type="entry name" value="Cyclic_Pdiesterase"/>
</dbReference>
<evidence type="ECO:0000313" key="1">
    <source>
        <dbReference type="EMBL" id="KXU15971.1"/>
    </source>
</evidence>
<reference evidence="1 2" key="1">
    <citation type="submission" date="2016-01" db="EMBL/GenBank/DDBJ databases">
        <title>Highly variable Streptococcus oralis are common among viridans streptococci isolated from primates.</title>
        <authorList>
            <person name="Denapaite D."/>
            <person name="Rieger M."/>
            <person name="Koendgen S."/>
            <person name="Brueckner R."/>
            <person name="Ochigava I."/>
            <person name="Kappeler P."/>
            <person name="Maetz-Rensing K."/>
            <person name="Leendertz F."/>
            <person name="Hakenbeck R."/>
        </authorList>
    </citation>
    <scope>NUCLEOTIDE SEQUENCE [LARGE SCALE GENOMIC DNA]</scope>
    <source>
        <strain evidence="1 2">DD17</strain>
    </source>
</reference>
<dbReference type="EMBL" id="LQZE01000167">
    <property type="protein sequence ID" value="KXU15971.1"/>
    <property type="molecule type" value="Genomic_DNA"/>
</dbReference>
<dbReference type="SUPFAM" id="SSF55144">
    <property type="entry name" value="LigT-like"/>
    <property type="match status" value="1"/>
</dbReference>